<comment type="caution">
    <text evidence="1">The sequence shown here is derived from an EMBL/GenBank/DDBJ whole genome shotgun (WGS) entry which is preliminary data.</text>
</comment>
<reference evidence="1 2" key="1">
    <citation type="submission" date="2018-06" db="EMBL/GenBank/DDBJ databases">
        <title>Genomic Encyclopedia of Type Strains, Phase IV (KMG-IV): sequencing the most valuable type-strain genomes for metagenomic binning, comparative biology and taxonomic classification.</title>
        <authorList>
            <person name="Goeker M."/>
        </authorList>
    </citation>
    <scope>NUCLEOTIDE SEQUENCE [LARGE SCALE GENOMIC DNA]</scope>
    <source>
        <strain evidence="1 2">DSM 44599</strain>
    </source>
</reference>
<keyword evidence="2" id="KW-1185">Reference proteome</keyword>
<accession>A0A366CXP7</accession>
<sequence length="71" mass="8039">MSDPRSELRAVLAEPREIIDRLSDEEATTLLASLRRAQTRQQQSLDSAINSALEVLPRLVRIPARKILFGR</sequence>
<gene>
    <name evidence="1" type="ORF">DFR74_1232</name>
</gene>
<dbReference type="OrthoDB" id="4751900at2"/>
<evidence type="ECO:0000313" key="2">
    <source>
        <dbReference type="Proteomes" id="UP000252586"/>
    </source>
</evidence>
<protein>
    <submittedName>
        <fullName evidence="1">Uncharacterized protein</fullName>
    </submittedName>
</protein>
<organism evidence="1 2">
    <name type="scientific">Nocardia puris</name>
    <dbReference type="NCBI Taxonomy" id="208602"/>
    <lineage>
        <taxon>Bacteria</taxon>
        <taxon>Bacillati</taxon>
        <taxon>Actinomycetota</taxon>
        <taxon>Actinomycetes</taxon>
        <taxon>Mycobacteriales</taxon>
        <taxon>Nocardiaceae</taxon>
        <taxon>Nocardia</taxon>
    </lineage>
</organism>
<dbReference type="Proteomes" id="UP000252586">
    <property type="component" value="Unassembled WGS sequence"/>
</dbReference>
<dbReference type="AlphaFoldDB" id="A0A366CXP7"/>
<evidence type="ECO:0000313" key="1">
    <source>
        <dbReference type="EMBL" id="RBO82385.1"/>
    </source>
</evidence>
<proteinExistence type="predicted"/>
<dbReference type="EMBL" id="QNRE01000023">
    <property type="protein sequence ID" value="RBO82385.1"/>
    <property type="molecule type" value="Genomic_DNA"/>
</dbReference>
<name>A0A366CXP7_9NOCA</name>
<dbReference type="RefSeq" id="WP_067512484.1">
    <property type="nucleotide sequence ID" value="NZ_CP107943.1"/>
</dbReference>